<keyword evidence="3" id="KW-1185">Reference proteome</keyword>
<evidence type="ECO:0000256" key="1">
    <source>
        <dbReference type="SAM" id="MobiDB-lite"/>
    </source>
</evidence>
<comment type="caution">
    <text evidence="2">The sequence shown here is derived from an EMBL/GenBank/DDBJ whole genome shotgun (WGS) entry which is preliminary data.</text>
</comment>
<dbReference type="Proteomes" id="UP001202328">
    <property type="component" value="Unassembled WGS sequence"/>
</dbReference>
<dbReference type="EMBL" id="JAJJMB010010581">
    <property type="protein sequence ID" value="KAI3907617.1"/>
    <property type="molecule type" value="Genomic_DNA"/>
</dbReference>
<sequence>MEKSDLCQSRGDTRLPPSPKVAPSFVFPYRGGGDIRHTTIKELPMEINKGNSSSNVKVHQVKNKSNGLLFSSHLIIMCCKVSIPSPFAYLKMLCTPGRGTTLSCTHLRDTGLDGLSLDPISSG</sequence>
<dbReference type="AlphaFoldDB" id="A0AAD4SII5"/>
<accession>A0AAD4SII5</accession>
<organism evidence="2 3">
    <name type="scientific">Papaver atlanticum</name>
    <dbReference type="NCBI Taxonomy" id="357466"/>
    <lineage>
        <taxon>Eukaryota</taxon>
        <taxon>Viridiplantae</taxon>
        <taxon>Streptophyta</taxon>
        <taxon>Embryophyta</taxon>
        <taxon>Tracheophyta</taxon>
        <taxon>Spermatophyta</taxon>
        <taxon>Magnoliopsida</taxon>
        <taxon>Ranunculales</taxon>
        <taxon>Papaveraceae</taxon>
        <taxon>Papaveroideae</taxon>
        <taxon>Papaver</taxon>
    </lineage>
</organism>
<reference evidence="2" key="1">
    <citation type="submission" date="2022-04" db="EMBL/GenBank/DDBJ databases">
        <title>A functionally conserved STORR gene fusion in Papaver species that diverged 16.8 million years ago.</title>
        <authorList>
            <person name="Catania T."/>
        </authorList>
    </citation>
    <scope>NUCLEOTIDE SEQUENCE</scope>
    <source>
        <strain evidence="2">S-188037</strain>
    </source>
</reference>
<gene>
    <name evidence="2" type="ORF">MKW98_016261</name>
</gene>
<protein>
    <submittedName>
        <fullName evidence="2">Uncharacterized protein</fullName>
    </submittedName>
</protein>
<proteinExistence type="predicted"/>
<feature type="region of interest" description="Disordered" evidence="1">
    <location>
        <begin position="1"/>
        <end position="21"/>
    </location>
</feature>
<evidence type="ECO:0000313" key="3">
    <source>
        <dbReference type="Proteomes" id="UP001202328"/>
    </source>
</evidence>
<evidence type="ECO:0000313" key="2">
    <source>
        <dbReference type="EMBL" id="KAI3907617.1"/>
    </source>
</evidence>
<name>A0AAD4SII5_9MAGN</name>